<dbReference type="HAMAP" id="MF_03178">
    <property type="entry name" value="NDOR1"/>
    <property type="match status" value="1"/>
</dbReference>
<evidence type="ECO:0000256" key="9">
    <source>
        <dbReference type="ARBA" id="ARBA00023128"/>
    </source>
</evidence>
<dbReference type="OMA" id="DIMSIPR"/>
<dbReference type="Pfam" id="PF00258">
    <property type="entry name" value="Flavodoxin_1"/>
    <property type="match status" value="1"/>
</dbReference>
<dbReference type="InterPro" id="IPR001094">
    <property type="entry name" value="Flavdoxin-like"/>
</dbReference>
<dbReference type="InterPro" id="IPR023173">
    <property type="entry name" value="NADPH_Cyt_P450_Rdtase_alpha"/>
</dbReference>
<comment type="caution">
    <text evidence="11">Lacks conserved residue(s) required for the propagation of feature annotation.</text>
</comment>
<keyword evidence="15" id="KW-1185">Reference proteome</keyword>
<dbReference type="eggNOG" id="KOG1159">
    <property type="taxonomic scope" value="Eukaryota"/>
</dbReference>
<dbReference type="Gene3D" id="2.40.30.10">
    <property type="entry name" value="Translation factors"/>
    <property type="match status" value="1"/>
</dbReference>
<evidence type="ECO:0000313" key="14">
    <source>
        <dbReference type="EMBL" id="CCD22926.1"/>
    </source>
</evidence>
<gene>
    <name evidence="14" type="primary">NDAI0A07720</name>
    <name evidence="11" type="synonym">TAH18</name>
    <name evidence="14" type="ordered locus">NDAI_0A07720</name>
</gene>
<reference evidence="14 15" key="1">
    <citation type="journal article" date="2011" name="Proc. Natl. Acad. Sci. U.S.A.">
        <title>Evolutionary erosion of yeast sex chromosomes by mating-type switching accidents.</title>
        <authorList>
            <person name="Gordon J.L."/>
            <person name="Armisen D."/>
            <person name="Proux-Wera E."/>
            <person name="Oheigeartaigh S.S."/>
            <person name="Byrne K.P."/>
            <person name="Wolfe K.H."/>
        </authorList>
    </citation>
    <scope>NUCLEOTIDE SEQUENCE [LARGE SCALE GENOMIC DNA]</scope>
    <source>
        <strain evidence="15">ATCC 10597 / BCRC 20456 / CBS 421 / NBRC 0211 / NRRL Y-12639</strain>
    </source>
</reference>
<evidence type="ECO:0000256" key="4">
    <source>
        <dbReference type="ARBA" id="ARBA00022630"/>
    </source>
</evidence>
<feature type="domain" description="Flavodoxin-like" evidence="12">
    <location>
        <begin position="7"/>
        <end position="162"/>
    </location>
</feature>
<feature type="binding site" evidence="11">
    <location>
        <position position="382"/>
    </location>
    <ligand>
        <name>FAD</name>
        <dbReference type="ChEBI" id="CHEBI:57692"/>
    </ligand>
</feature>
<dbReference type="InterPro" id="IPR017927">
    <property type="entry name" value="FAD-bd_FR_type"/>
</dbReference>
<dbReference type="InterPro" id="IPR001433">
    <property type="entry name" value="OxRdtase_FAD/NAD-bd"/>
</dbReference>
<dbReference type="STRING" id="1071378.G0W538"/>
<feature type="binding site" evidence="11">
    <location>
        <position position="136"/>
    </location>
    <ligand>
        <name>FMN</name>
        <dbReference type="ChEBI" id="CHEBI:58210"/>
    </ligand>
</feature>
<comment type="catalytic activity">
    <reaction evidence="10">
        <text>2 oxidized [2Fe-2S]-[protein] + NADPH = 2 reduced [2Fe-2S]-[protein] + NADP(+) + H(+)</text>
        <dbReference type="Rhea" id="RHEA:67716"/>
        <dbReference type="Rhea" id="RHEA-COMP:17327"/>
        <dbReference type="Rhea" id="RHEA-COMP:17328"/>
        <dbReference type="ChEBI" id="CHEBI:15378"/>
        <dbReference type="ChEBI" id="CHEBI:33737"/>
        <dbReference type="ChEBI" id="CHEBI:33738"/>
        <dbReference type="ChEBI" id="CHEBI:57783"/>
        <dbReference type="ChEBI" id="CHEBI:58349"/>
    </reaction>
    <physiologicalReaction direction="left-to-right" evidence="10">
        <dbReference type="Rhea" id="RHEA:67717"/>
    </physiologicalReaction>
</comment>
<dbReference type="GO" id="GO:0045429">
    <property type="term" value="P:positive regulation of nitric oxide biosynthetic process"/>
    <property type="evidence" value="ECO:0007669"/>
    <property type="project" value="EnsemblFungi"/>
</dbReference>
<dbReference type="SUPFAM" id="SSF63380">
    <property type="entry name" value="Riboflavin synthase domain-like"/>
    <property type="match status" value="1"/>
</dbReference>
<dbReference type="SUPFAM" id="SSF52218">
    <property type="entry name" value="Flavoproteins"/>
    <property type="match status" value="1"/>
</dbReference>
<dbReference type="InterPro" id="IPR029039">
    <property type="entry name" value="Flavoprotein-like_sf"/>
</dbReference>
<evidence type="ECO:0000259" key="13">
    <source>
        <dbReference type="PROSITE" id="PS51384"/>
    </source>
</evidence>
<dbReference type="FunFam" id="1.20.990.10:FF:000008">
    <property type="entry name" value="NADPH-dependent diflavin oxidoreductase 1"/>
    <property type="match status" value="1"/>
</dbReference>
<dbReference type="PROSITE" id="PS51384">
    <property type="entry name" value="FAD_FR"/>
    <property type="match status" value="1"/>
</dbReference>
<feature type="domain" description="FAD-binding FR-type" evidence="13">
    <location>
        <begin position="222"/>
        <end position="471"/>
    </location>
</feature>
<dbReference type="Gene3D" id="1.20.990.10">
    <property type="entry name" value="NADPH-cytochrome p450 Reductase, Chain A, domain 3"/>
    <property type="match status" value="1"/>
</dbReference>
<comment type="similarity">
    <text evidence="11">Belongs to the NADPH-dependent diflavin oxidoreductase NDOR1 family.</text>
</comment>
<dbReference type="GO" id="GO:0160246">
    <property type="term" value="F:NADPH-iron-sulfur [2Fe-2S] protein oxidoreductase activity"/>
    <property type="evidence" value="ECO:0007669"/>
    <property type="project" value="EnsemblFungi"/>
</dbReference>
<comment type="similarity">
    <text evidence="11">In the N-terminal section; belongs to the flavodoxin family.</text>
</comment>
<dbReference type="SUPFAM" id="SSF52343">
    <property type="entry name" value="Ferredoxin reductase-like, C-terminal NADP-linked domain"/>
    <property type="match status" value="1"/>
</dbReference>
<dbReference type="GO" id="GO:0034599">
    <property type="term" value="P:cellular response to oxidative stress"/>
    <property type="evidence" value="ECO:0007669"/>
    <property type="project" value="EnsemblFungi"/>
</dbReference>
<dbReference type="GO" id="GO:0016226">
    <property type="term" value="P:iron-sulfur cluster assembly"/>
    <property type="evidence" value="ECO:0007669"/>
    <property type="project" value="UniProtKB-UniRule"/>
</dbReference>
<keyword evidence="7 11" id="KW-0521">NADP</keyword>
<comment type="cofactor">
    <cofactor evidence="2 11">
        <name>FAD</name>
        <dbReference type="ChEBI" id="CHEBI:57692"/>
    </cofactor>
</comment>
<keyword evidence="8 11" id="KW-0560">Oxidoreductase</keyword>
<dbReference type="KEGG" id="ndi:NDAI_0A07720"/>
<evidence type="ECO:0000256" key="8">
    <source>
        <dbReference type="ARBA" id="ARBA00023002"/>
    </source>
</evidence>
<dbReference type="PROSITE" id="PS50902">
    <property type="entry name" value="FLAVODOXIN_LIKE"/>
    <property type="match status" value="1"/>
</dbReference>
<dbReference type="Gene3D" id="3.40.50.360">
    <property type="match status" value="1"/>
</dbReference>
<dbReference type="PRINTS" id="PR00371">
    <property type="entry name" value="FPNCR"/>
</dbReference>
<comment type="subunit">
    <text evidence="11">Interacts with DRE2; as part of the cytosolic iron-sulfur (Fe-S) protein assembly (CIA) machinery.</text>
</comment>
<feature type="binding site" evidence="11">
    <location>
        <begin position="412"/>
        <end position="415"/>
    </location>
    <ligand>
        <name>FAD</name>
        <dbReference type="ChEBI" id="CHEBI:57692"/>
    </ligand>
</feature>
<evidence type="ECO:0000256" key="1">
    <source>
        <dbReference type="ARBA" id="ARBA00001917"/>
    </source>
</evidence>
<organism evidence="14 15">
    <name type="scientific">Naumovozyma dairenensis (strain ATCC 10597 / BCRC 20456 / CBS 421 / NBRC 0211 / NRRL Y-12639)</name>
    <name type="common">Saccharomyces dairenensis</name>
    <dbReference type="NCBI Taxonomy" id="1071378"/>
    <lineage>
        <taxon>Eukaryota</taxon>
        <taxon>Fungi</taxon>
        <taxon>Dikarya</taxon>
        <taxon>Ascomycota</taxon>
        <taxon>Saccharomycotina</taxon>
        <taxon>Saccharomycetes</taxon>
        <taxon>Saccharomycetales</taxon>
        <taxon>Saccharomycetaceae</taxon>
        <taxon>Naumovozyma</taxon>
    </lineage>
</organism>
<feature type="binding site" evidence="11">
    <location>
        <position position="622"/>
    </location>
    <ligand>
        <name>FAD</name>
        <dbReference type="ChEBI" id="CHEBI:57692"/>
    </ligand>
</feature>
<protein>
    <recommendedName>
        <fullName evidence="11">NADPH-dependent diflavin oxidoreductase 1</fullName>
        <ecNumber evidence="11">1.18.1.-</ecNumber>
    </recommendedName>
    <alternativeName>
        <fullName evidence="11">NADPH-dependent FMN and FAD-containing oxidoreductase</fullName>
    </alternativeName>
</protein>
<dbReference type="PRINTS" id="PR00369">
    <property type="entry name" value="FLAVODOXIN"/>
</dbReference>
<evidence type="ECO:0000256" key="7">
    <source>
        <dbReference type="ARBA" id="ARBA00022857"/>
    </source>
</evidence>
<dbReference type="InterPro" id="IPR039261">
    <property type="entry name" value="FNR_nucleotide-bd"/>
</dbReference>
<dbReference type="GO" id="GO:0010181">
    <property type="term" value="F:FMN binding"/>
    <property type="evidence" value="ECO:0007669"/>
    <property type="project" value="UniProtKB-UniRule"/>
</dbReference>
<dbReference type="GO" id="GO:0050661">
    <property type="term" value="F:NADP binding"/>
    <property type="evidence" value="ECO:0007669"/>
    <property type="project" value="UniProtKB-UniRule"/>
</dbReference>
<dbReference type="FunFam" id="3.40.50.360:FF:000056">
    <property type="entry name" value="NADPH-dependent diflavin oxidoreductase 1"/>
    <property type="match status" value="1"/>
</dbReference>
<dbReference type="InterPro" id="IPR028879">
    <property type="entry name" value="NDOR1"/>
</dbReference>
<evidence type="ECO:0000256" key="2">
    <source>
        <dbReference type="ARBA" id="ARBA00001974"/>
    </source>
</evidence>
<dbReference type="Pfam" id="PF00175">
    <property type="entry name" value="NAD_binding_1"/>
    <property type="match status" value="1"/>
</dbReference>
<dbReference type="GO" id="GO:0097361">
    <property type="term" value="C:cytosolic [4Fe-4S] assembly targeting complex"/>
    <property type="evidence" value="ECO:0007669"/>
    <property type="project" value="EnsemblFungi"/>
</dbReference>
<comment type="similarity">
    <text evidence="11">In the C-terminal section; belongs to the flavoprotein pyridine nucleotide cytochrome reductase family.</text>
</comment>
<dbReference type="InterPro" id="IPR001709">
    <property type="entry name" value="Flavoprot_Pyr_Nucl_cyt_Rdtase"/>
</dbReference>
<proteinExistence type="inferred from homology"/>
<comment type="subcellular location">
    <subcellularLocation>
        <location evidence="11">Cytoplasm</location>
    </subcellularLocation>
    <subcellularLocation>
        <location evidence="11">Mitochondrion</location>
    </subcellularLocation>
    <text evidence="11">Relocalizes to mitochondria after H(2)O(2) exposure.</text>
</comment>
<dbReference type="PANTHER" id="PTHR19384">
    <property type="entry name" value="NITRIC OXIDE SYNTHASE-RELATED"/>
    <property type="match status" value="1"/>
</dbReference>
<dbReference type="GO" id="GO:0006809">
    <property type="term" value="P:nitric oxide biosynthetic process"/>
    <property type="evidence" value="ECO:0007669"/>
    <property type="project" value="EnsemblFungi"/>
</dbReference>
<accession>G0W538</accession>
<dbReference type="GO" id="GO:0005739">
    <property type="term" value="C:mitochondrion"/>
    <property type="evidence" value="ECO:0007669"/>
    <property type="project" value="UniProtKB-SubCell"/>
</dbReference>
<dbReference type="EC" id="1.18.1.-" evidence="11"/>
<dbReference type="Proteomes" id="UP000000689">
    <property type="component" value="Chromosome 1"/>
</dbReference>
<feature type="binding site" evidence="11">
    <location>
        <begin position="13"/>
        <end position="18"/>
    </location>
    <ligand>
        <name>FMN</name>
        <dbReference type="ChEBI" id="CHEBI:58210"/>
    </ligand>
</feature>
<evidence type="ECO:0000313" key="15">
    <source>
        <dbReference type="Proteomes" id="UP000000689"/>
    </source>
</evidence>
<feature type="binding site" evidence="11">
    <location>
        <begin position="546"/>
        <end position="550"/>
    </location>
    <ligand>
        <name>NADP(+)</name>
        <dbReference type="ChEBI" id="CHEBI:58349"/>
    </ligand>
</feature>
<keyword evidence="5 11" id="KW-0288">FMN</keyword>
<feature type="binding site" evidence="11">
    <location>
        <begin position="100"/>
        <end position="109"/>
    </location>
    <ligand>
        <name>FMN</name>
        <dbReference type="ChEBI" id="CHEBI:58210"/>
    </ligand>
</feature>
<dbReference type="Pfam" id="PF00667">
    <property type="entry name" value="FAD_binding_1"/>
    <property type="match status" value="1"/>
</dbReference>
<dbReference type="RefSeq" id="XP_003668169.1">
    <property type="nucleotide sequence ID" value="XM_003668121.1"/>
</dbReference>
<evidence type="ECO:0000259" key="12">
    <source>
        <dbReference type="PROSITE" id="PS50902"/>
    </source>
</evidence>
<evidence type="ECO:0000256" key="6">
    <source>
        <dbReference type="ARBA" id="ARBA00022827"/>
    </source>
</evidence>
<dbReference type="HOGENOM" id="CLU_001570_17_6_1"/>
<evidence type="ECO:0000256" key="3">
    <source>
        <dbReference type="ARBA" id="ARBA00022490"/>
    </source>
</evidence>
<dbReference type="InterPro" id="IPR003097">
    <property type="entry name" value="CysJ-like_FAD-binding"/>
</dbReference>
<feature type="binding site" evidence="11">
    <location>
        <begin position="60"/>
        <end position="63"/>
    </location>
    <ligand>
        <name>FMN</name>
        <dbReference type="ChEBI" id="CHEBI:58210"/>
    </ligand>
</feature>
<dbReference type="AlphaFoldDB" id="G0W538"/>
<keyword evidence="3 11" id="KW-0963">Cytoplasm</keyword>
<keyword evidence="6 11" id="KW-0274">FAD</keyword>
<dbReference type="GO" id="GO:0005829">
    <property type="term" value="C:cytosol"/>
    <property type="evidence" value="ECO:0007669"/>
    <property type="project" value="EnsemblFungi"/>
</dbReference>
<sequence length="622" mass="72202">MSSQKKIAILFGSETGNAQDFATILSHKLQRLHFSHTLSSFSEYDPKDILSCKYLFLFCSTTGQGELPKNASDGKFWSFLKKKKLPANFLSHVNVTLFGLGDSSYPKFNYAIRKLHQRIVVQLGAKEVFDRLEADEQSMAGSNKGTGAGVESVYFEYEKRILQFLKEKFPNRKLKNGEVIERDEIDPEIYLAPYSYLTLADEEDDPNPAASDNSNIKFEGDKSMKYGKVIKNERITDPEHFQDVRQFIFKNNDESVNDIYYPGDTAAIYSYNTDLAVEQFLENQSHWLEVADKPLKFTNGIPSHLRDGGIVKPLTIRNLLKYHCDIMSIPRTSFFMKMWTFATDVTRMERGEEQLNDQRDKLKEFAYDEDMQELYDYCNRPRRSILEVLDDFLSVRLPWKYMLDYLPIIKPRYYSISSGPCNPQIELTVAIVKYRTILRKIRKGVCSDFIAHLNTNDQVRYKIISNNLIRKSYHGKPMILVSPGVGIAPLMSVVKANVSNDIHFFFGCRFKDKDYLYQDILEKWNSENKIMLHPVFSRDRENSPDTKYVQDVLWKLGQEMTDLIVKDNALMLLCGASGKMPVQVRLTVIEMLKKWGNFADDDAARKYLKEMERDDRYLQETW</sequence>
<dbReference type="Gene3D" id="3.40.50.80">
    <property type="entry name" value="Nucleotide-binding domain of ferredoxin-NADP reductase (FNR) module"/>
    <property type="match status" value="1"/>
</dbReference>
<dbReference type="GO" id="GO:0050660">
    <property type="term" value="F:flavin adenine dinucleotide binding"/>
    <property type="evidence" value="ECO:0007669"/>
    <property type="project" value="UniProtKB-UniRule"/>
</dbReference>
<dbReference type="PANTHER" id="PTHR19384:SF10">
    <property type="entry name" value="NADPH-DEPENDENT DIFLAVIN OXIDOREDUCTASE 1"/>
    <property type="match status" value="1"/>
</dbReference>
<evidence type="ECO:0000256" key="10">
    <source>
        <dbReference type="ARBA" id="ARBA00052174"/>
    </source>
</evidence>
<comment type="cofactor">
    <cofactor evidence="1 11">
        <name>FMN</name>
        <dbReference type="ChEBI" id="CHEBI:58210"/>
    </cofactor>
</comment>
<dbReference type="InterPro" id="IPR017938">
    <property type="entry name" value="Riboflavin_synthase-like_b-brl"/>
</dbReference>
<dbReference type="OrthoDB" id="1856718at2759"/>
<feature type="binding site" evidence="11">
    <location>
        <begin position="444"/>
        <end position="447"/>
    </location>
    <ligand>
        <name>FAD</name>
        <dbReference type="ChEBI" id="CHEBI:57692"/>
    </ligand>
</feature>
<dbReference type="GO" id="GO:0016651">
    <property type="term" value="F:oxidoreductase activity, acting on NAD(P)H"/>
    <property type="evidence" value="ECO:0007669"/>
    <property type="project" value="UniProtKB-UniRule"/>
</dbReference>
<dbReference type="InterPro" id="IPR008254">
    <property type="entry name" value="Flavodoxin/NO_synth"/>
</dbReference>
<keyword evidence="4 11" id="KW-0285">Flavoprotein</keyword>
<evidence type="ECO:0000256" key="11">
    <source>
        <dbReference type="HAMAP-Rule" id="MF_03178"/>
    </source>
</evidence>
<dbReference type="EMBL" id="HE580267">
    <property type="protein sequence ID" value="CCD22926.1"/>
    <property type="molecule type" value="Genomic_DNA"/>
</dbReference>
<evidence type="ECO:0000256" key="5">
    <source>
        <dbReference type="ARBA" id="ARBA00022643"/>
    </source>
</evidence>
<keyword evidence="9 11" id="KW-0496">Mitochondrion</keyword>
<comment type="function">
    <text evidence="11">NADPH-dependent reductase which is a central component of the cytosolic iron-sulfur (Fe-S) protein assembly (CIA) machinery. Transfers electrons from NADPH via its FAD and FMN prosthetic groups to the [2Fe-2S] cluster of DRE2, another key component of the CIA machinery. In turn, this reduced cluster provides electrons for assembly of cytosolic iron-sulfur cluster proteins. Positively controls H(2)O(2)-induced cell death.</text>
</comment>
<feature type="binding site" evidence="11">
    <location>
        <begin position="537"/>
        <end position="538"/>
    </location>
    <ligand>
        <name>NADP(+)</name>
        <dbReference type="ChEBI" id="CHEBI:58349"/>
    </ligand>
</feature>
<dbReference type="GeneID" id="11494417"/>
<name>G0W538_NAUDC</name>